<reference evidence="2 3" key="1">
    <citation type="submission" date="2024-09" db="EMBL/GenBank/DDBJ databases">
        <title>Rethinking Asexuality: The Enigmatic Case of Functional Sexual Genes in Lepraria (Stereocaulaceae).</title>
        <authorList>
            <person name="Doellman M."/>
            <person name="Sun Y."/>
            <person name="Barcenas-Pena A."/>
            <person name="Lumbsch H.T."/>
            <person name="Grewe F."/>
        </authorList>
    </citation>
    <scope>NUCLEOTIDE SEQUENCE [LARGE SCALE GENOMIC DNA]</scope>
    <source>
        <strain evidence="2 3">Mercado 3170</strain>
    </source>
</reference>
<proteinExistence type="predicted"/>
<protein>
    <submittedName>
        <fullName evidence="2">Uncharacterized protein</fullName>
    </submittedName>
</protein>
<feature type="compositionally biased region" description="Polar residues" evidence="1">
    <location>
        <begin position="62"/>
        <end position="73"/>
    </location>
</feature>
<gene>
    <name evidence="2" type="ORF">N7G274_001623</name>
</gene>
<keyword evidence="3" id="KW-1185">Reference proteome</keyword>
<organism evidence="2 3">
    <name type="scientific">Stereocaulon virgatum</name>
    <dbReference type="NCBI Taxonomy" id="373712"/>
    <lineage>
        <taxon>Eukaryota</taxon>
        <taxon>Fungi</taxon>
        <taxon>Dikarya</taxon>
        <taxon>Ascomycota</taxon>
        <taxon>Pezizomycotina</taxon>
        <taxon>Lecanoromycetes</taxon>
        <taxon>OSLEUM clade</taxon>
        <taxon>Lecanoromycetidae</taxon>
        <taxon>Lecanorales</taxon>
        <taxon>Lecanorineae</taxon>
        <taxon>Stereocaulaceae</taxon>
        <taxon>Stereocaulon</taxon>
    </lineage>
</organism>
<evidence type="ECO:0000313" key="3">
    <source>
        <dbReference type="Proteomes" id="UP001590950"/>
    </source>
</evidence>
<feature type="compositionally biased region" description="Basic and acidic residues" evidence="1">
    <location>
        <begin position="36"/>
        <end position="45"/>
    </location>
</feature>
<evidence type="ECO:0000313" key="2">
    <source>
        <dbReference type="EMBL" id="KAL2046176.1"/>
    </source>
</evidence>
<dbReference type="Proteomes" id="UP001590950">
    <property type="component" value="Unassembled WGS sequence"/>
</dbReference>
<comment type="caution">
    <text evidence="2">The sequence shown here is derived from an EMBL/GenBank/DDBJ whole genome shotgun (WGS) entry which is preliminary data.</text>
</comment>
<dbReference type="EMBL" id="JBEFKJ010000004">
    <property type="protein sequence ID" value="KAL2046176.1"/>
    <property type="molecule type" value="Genomic_DNA"/>
</dbReference>
<sequence length="73" mass="8096">MSPVGLAYQGVVPLSATPSTPSPTRIVQGQVMPVREPQDRKRVRELWGQSTEEEGRGAGKRQCTTSPYRQQGW</sequence>
<feature type="region of interest" description="Disordered" evidence="1">
    <location>
        <begin position="35"/>
        <end position="73"/>
    </location>
</feature>
<evidence type="ECO:0000256" key="1">
    <source>
        <dbReference type="SAM" id="MobiDB-lite"/>
    </source>
</evidence>
<name>A0ABR4AMW8_9LECA</name>
<accession>A0ABR4AMW8</accession>